<dbReference type="EMBL" id="JEMT01028284">
    <property type="protein sequence ID" value="EXX55197.1"/>
    <property type="molecule type" value="Genomic_DNA"/>
</dbReference>
<dbReference type="HOGENOM" id="CLU_2043748_0_0_1"/>
<sequence length="127" mass="14679">MPLSKDSNVQLNLLVKEIASTLLNNIEIGRLSIKALQYLLFCTYEKEIPFATPEYEVFRYRAILVAKQVSNDAYNSVIKHLPTLEQTENSVQVENKIIVDHQKIAKELEPLIEYIDFRRIANKKSTI</sequence>
<keyword evidence="2" id="KW-1185">Reference proteome</keyword>
<reference evidence="1 2" key="1">
    <citation type="submission" date="2014-02" db="EMBL/GenBank/DDBJ databases">
        <title>Single nucleus genome sequencing reveals high similarity among nuclei of an endomycorrhizal fungus.</title>
        <authorList>
            <person name="Lin K."/>
            <person name="Geurts R."/>
            <person name="Zhang Z."/>
            <person name="Limpens E."/>
            <person name="Saunders D.G."/>
            <person name="Mu D."/>
            <person name="Pang E."/>
            <person name="Cao H."/>
            <person name="Cha H."/>
            <person name="Lin T."/>
            <person name="Zhou Q."/>
            <person name="Shang Y."/>
            <person name="Li Y."/>
            <person name="Ivanov S."/>
            <person name="Sharma T."/>
            <person name="Velzen R.V."/>
            <person name="Ruijter N.D."/>
            <person name="Aanen D.K."/>
            <person name="Win J."/>
            <person name="Kamoun S."/>
            <person name="Bisseling T."/>
            <person name="Huang S."/>
        </authorList>
    </citation>
    <scope>NUCLEOTIDE SEQUENCE [LARGE SCALE GENOMIC DNA]</scope>
    <source>
        <strain evidence="2">DAOM197198w</strain>
    </source>
</reference>
<evidence type="ECO:0000313" key="2">
    <source>
        <dbReference type="Proteomes" id="UP000022910"/>
    </source>
</evidence>
<accession>A0A015IDL6</accession>
<name>A0A015IDL6_RHIIW</name>
<gene>
    <name evidence="1" type="ORF">RirG_227520</name>
</gene>
<dbReference type="AlphaFoldDB" id="A0A015IDL6"/>
<dbReference type="Proteomes" id="UP000022910">
    <property type="component" value="Unassembled WGS sequence"/>
</dbReference>
<organism evidence="1 2">
    <name type="scientific">Rhizophagus irregularis (strain DAOM 197198w)</name>
    <name type="common">Glomus intraradices</name>
    <dbReference type="NCBI Taxonomy" id="1432141"/>
    <lineage>
        <taxon>Eukaryota</taxon>
        <taxon>Fungi</taxon>
        <taxon>Fungi incertae sedis</taxon>
        <taxon>Mucoromycota</taxon>
        <taxon>Glomeromycotina</taxon>
        <taxon>Glomeromycetes</taxon>
        <taxon>Glomerales</taxon>
        <taxon>Glomeraceae</taxon>
        <taxon>Rhizophagus</taxon>
    </lineage>
</organism>
<evidence type="ECO:0000313" key="1">
    <source>
        <dbReference type="EMBL" id="EXX55197.1"/>
    </source>
</evidence>
<proteinExistence type="predicted"/>
<comment type="caution">
    <text evidence="1">The sequence shown here is derived from an EMBL/GenBank/DDBJ whole genome shotgun (WGS) entry which is preliminary data.</text>
</comment>
<protein>
    <submittedName>
        <fullName evidence="1">Uncharacterized protein</fullName>
    </submittedName>
</protein>